<feature type="transmembrane region" description="Helical" evidence="5">
    <location>
        <begin position="20"/>
        <end position="45"/>
    </location>
</feature>
<evidence type="ECO:0000256" key="3">
    <source>
        <dbReference type="ARBA" id="ARBA00022989"/>
    </source>
</evidence>
<comment type="caution">
    <text evidence="7">The sequence shown here is derived from an EMBL/GenBank/DDBJ whole genome shotgun (WGS) entry which is preliminary data.</text>
</comment>
<proteinExistence type="predicted"/>
<evidence type="ECO:0000256" key="4">
    <source>
        <dbReference type="ARBA" id="ARBA00023136"/>
    </source>
</evidence>
<dbReference type="RefSeq" id="WP_125248709.1">
    <property type="nucleotide sequence ID" value="NZ_RSEB01000004.1"/>
</dbReference>
<dbReference type="OrthoDB" id="4239003at2"/>
<name>A0A426UW43_9ACTN</name>
<evidence type="ECO:0000313" key="8">
    <source>
        <dbReference type="Proteomes" id="UP000277256"/>
    </source>
</evidence>
<evidence type="ECO:0000259" key="6">
    <source>
        <dbReference type="Pfam" id="PF01061"/>
    </source>
</evidence>
<comment type="subcellular location">
    <subcellularLocation>
        <location evidence="1">Membrane</location>
        <topology evidence="1">Multi-pass membrane protein</topology>
    </subcellularLocation>
</comment>
<dbReference type="GO" id="GO:0016020">
    <property type="term" value="C:membrane"/>
    <property type="evidence" value="ECO:0007669"/>
    <property type="project" value="UniProtKB-SubCell"/>
</dbReference>
<protein>
    <submittedName>
        <fullName evidence="7">ABC transporter permease</fullName>
    </submittedName>
</protein>
<sequence>MNAIAVLRQTMWSGWTDLRIVYTPTTWAFGWMVRVLCQVVFYSTLGSLLGDPERTRYLLVGAAVFIAANETMMASASTTWERLSGTLALLAAAPAGMVTVLAARSWFWIATGTVSSSIALLALAPVFGLGLGAGEAAAAVALVFATALTNYAVGLCCGSLSLRFHRMRNVFSNLVLLTMTAFGGVVVPVSFWPTGFQWFAAAFPAVHGLEAVRLAVGGAPAAAVLAAVGLAFATAAGWLAVAAASLWWFQRDARRTGSIDFGD</sequence>
<accession>A0A426UW43</accession>
<keyword evidence="8" id="KW-1185">Reference proteome</keyword>
<keyword evidence="2 5" id="KW-0812">Transmembrane</keyword>
<evidence type="ECO:0000313" key="7">
    <source>
        <dbReference type="EMBL" id="RRR98401.1"/>
    </source>
</evidence>
<organism evidence="7 8">
    <name type="scientific">Glycomyces terrestris</name>
    <dbReference type="NCBI Taxonomy" id="2493553"/>
    <lineage>
        <taxon>Bacteria</taxon>
        <taxon>Bacillati</taxon>
        <taxon>Actinomycetota</taxon>
        <taxon>Actinomycetes</taxon>
        <taxon>Glycomycetales</taxon>
        <taxon>Glycomycetaceae</taxon>
        <taxon>Glycomyces</taxon>
    </lineage>
</organism>
<feature type="transmembrane region" description="Helical" evidence="5">
    <location>
        <begin position="83"/>
        <end position="102"/>
    </location>
</feature>
<keyword evidence="4 5" id="KW-0472">Membrane</keyword>
<dbReference type="PANTHER" id="PTHR43229:SF2">
    <property type="entry name" value="NODULATION PROTEIN J"/>
    <property type="match status" value="1"/>
</dbReference>
<dbReference type="PANTHER" id="PTHR43229">
    <property type="entry name" value="NODULATION PROTEIN J"/>
    <property type="match status" value="1"/>
</dbReference>
<evidence type="ECO:0000256" key="5">
    <source>
        <dbReference type="SAM" id="Phobius"/>
    </source>
</evidence>
<dbReference type="InterPro" id="IPR013525">
    <property type="entry name" value="ABC2_TM"/>
</dbReference>
<reference evidence="7 8" key="1">
    <citation type="submission" date="2018-12" db="EMBL/GenBank/DDBJ databases">
        <title>Glycomyces sp. YIM 121974 draft genome.</title>
        <authorList>
            <person name="Li Q."/>
        </authorList>
    </citation>
    <scope>NUCLEOTIDE SEQUENCE [LARGE SCALE GENOMIC DNA]</scope>
    <source>
        <strain evidence="7 8">YIM 121974</strain>
    </source>
</reference>
<dbReference type="EMBL" id="RSEB01000004">
    <property type="protein sequence ID" value="RRR98401.1"/>
    <property type="molecule type" value="Genomic_DNA"/>
</dbReference>
<feature type="transmembrane region" description="Helical" evidence="5">
    <location>
        <begin position="174"/>
        <end position="201"/>
    </location>
</feature>
<dbReference type="Pfam" id="PF01061">
    <property type="entry name" value="ABC2_membrane"/>
    <property type="match status" value="1"/>
</dbReference>
<dbReference type="AlphaFoldDB" id="A0A426UW43"/>
<gene>
    <name evidence="7" type="ORF">EIW28_16030</name>
</gene>
<dbReference type="InterPro" id="IPR051784">
    <property type="entry name" value="Nod_factor_ABC_transporter"/>
</dbReference>
<evidence type="ECO:0000256" key="1">
    <source>
        <dbReference type="ARBA" id="ARBA00004141"/>
    </source>
</evidence>
<feature type="domain" description="ABC-2 type transporter transmembrane" evidence="6">
    <location>
        <begin position="32"/>
        <end position="213"/>
    </location>
</feature>
<dbReference type="GO" id="GO:0140359">
    <property type="term" value="F:ABC-type transporter activity"/>
    <property type="evidence" value="ECO:0007669"/>
    <property type="project" value="InterPro"/>
</dbReference>
<feature type="transmembrane region" description="Helical" evidence="5">
    <location>
        <begin position="221"/>
        <end position="249"/>
    </location>
</feature>
<feature type="transmembrane region" description="Helical" evidence="5">
    <location>
        <begin position="57"/>
        <end position="77"/>
    </location>
</feature>
<evidence type="ECO:0000256" key="2">
    <source>
        <dbReference type="ARBA" id="ARBA00022692"/>
    </source>
</evidence>
<dbReference type="Proteomes" id="UP000277256">
    <property type="component" value="Unassembled WGS sequence"/>
</dbReference>
<keyword evidence="3 5" id="KW-1133">Transmembrane helix</keyword>